<evidence type="ECO:0000313" key="1">
    <source>
        <dbReference type="EMBL" id="ALX00130.1"/>
    </source>
</evidence>
<keyword evidence="2" id="KW-1185">Reference proteome</keyword>
<dbReference type="Proteomes" id="UP000234934">
    <property type="component" value="Genome"/>
</dbReference>
<evidence type="ECO:0000313" key="2">
    <source>
        <dbReference type="Proteomes" id="UP000234934"/>
    </source>
</evidence>
<accession>A0A0U3SXF6</accession>
<name>A0A0U3SXF6_9VIRU</name>
<dbReference type="Pfam" id="PF16505">
    <property type="entry name" value="Emaravirus_P4"/>
    <property type="match status" value="1"/>
</dbReference>
<proteinExistence type="predicted"/>
<protein>
    <submittedName>
        <fullName evidence="1">Membrane-located protein</fullName>
    </submittedName>
</protein>
<dbReference type="KEGG" id="vg:37619119"/>
<sequence length="379" mass="43556">MLLYQLMKFYSFDLFFFSLMFEMFPGSSSSSGQTTKVTTKEHEGFEPAEGDLVIDEIVWGNMRDMSVKDTIKVKAKSMELPIQIYSKVYKNLQSLRHNAVRLSSIAMLWMPTSIHFEGFVTIMVMDERFTNDRRSKLTMKDIKPEVVHGKLIAAVTFDPNYQQLISGSINFATAVSDINKIKFYMMFDNLDMPTSTAGFLSLSWKTIGSGGAIFNEVQWDVFRFPRVNVQEVDNSYGKNLFERLKIDMKAKYEVQQKKMEELEKLRFDLAYSNDAGVSKITDTANKYELELGKLLVDTDKHLQAIAMHSKKELLLKLLADFRVAINTRNPAKIQEKRLEIIKTCKDNNIEIPKDLDNKFEVNTGYVTVANKDHVYLPAD</sequence>
<reference evidence="1 2" key="1">
    <citation type="submission" date="2015-09" db="EMBL/GenBank/DDBJ databases">
        <title>Identification and characterization of a novel single-stranded, multipartite, negative-sense RNA virus infecting kiwifruit trees.</title>
        <authorList>
            <person name="Hong N."/>
            <person name="Di Serio F."/>
            <person name="Zheng Y.Z."/>
            <person name="Wang G.P."/>
        </authorList>
    </citation>
    <scope>NUCLEOTIDE SEQUENCE [LARGE SCALE GENOMIC DNA]</scope>
    <source>
        <strain evidence="1">HN-6</strain>
    </source>
</reference>
<dbReference type="GeneID" id="37619119"/>
<dbReference type="EMBL" id="KT861484">
    <property type="protein sequence ID" value="ALX00130.1"/>
    <property type="molecule type" value="Genomic_RNA"/>
</dbReference>
<organism evidence="1 2">
    <name type="scientific">Actinidia chlorotic ringspot-associated virus</name>
    <dbReference type="NCBI Taxonomy" id="1776763"/>
    <lineage>
        <taxon>Viruses</taxon>
        <taxon>Riboviria</taxon>
        <taxon>Orthornavirae</taxon>
        <taxon>Negarnaviricota</taxon>
        <taxon>Polyploviricotina</taxon>
        <taxon>Bunyaviricetes</taxon>
        <taxon>Elliovirales</taxon>
        <taxon>Fimoviridae</taxon>
        <taxon>Emaravirus</taxon>
        <taxon>Emaravirus actinidiae</taxon>
    </lineage>
</organism>
<dbReference type="InterPro" id="IPR032434">
    <property type="entry name" value="Emaravirus_P4"/>
</dbReference>
<dbReference type="OrthoDB" id="7934at10239"/>
<dbReference type="RefSeq" id="YP_009507927.1">
    <property type="nucleotide sequence ID" value="NC_038771.1"/>
</dbReference>